<gene>
    <name evidence="1" type="ORF">EDC38_2751</name>
</gene>
<dbReference type="SUPFAM" id="SSF48452">
    <property type="entry name" value="TPR-like"/>
    <property type="match status" value="1"/>
</dbReference>
<reference evidence="1 2" key="1">
    <citation type="submission" date="2018-11" db="EMBL/GenBank/DDBJ databases">
        <title>Genomic Encyclopedia of Type Strains, Phase IV (KMG-IV): sequencing the most valuable type-strain genomes for metagenomic binning, comparative biology and taxonomic classification.</title>
        <authorList>
            <person name="Goeker M."/>
        </authorList>
    </citation>
    <scope>NUCLEOTIDE SEQUENCE [LARGE SCALE GENOMIC DNA]</scope>
    <source>
        <strain evidence="1 2">DSM 16974</strain>
    </source>
</reference>
<dbReference type="AlphaFoldDB" id="A0A3N1NF44"/>
<dbReference type="InterPro" id="IPR011990">
    <property type="entry name" value="TPR-like_helical_dom_sf"/>
</dbReference>
<dbReference type="InterPro" id="IPR019734">
    <property type="entry name" value="TPR_rpt"/>
</dbReference>
<dbReference type="SMART" id="SM00028">
    <property type="entry name" value="TPR"/>
    <property type="match status" value="2"/>
</dbReference>
<comment type="caution">
    <text evidence="1">The sequence shown here is derived from an EMBL/GenBank/DDBJ whole genome shotgun (WGS) entry which is preliminary data.</text>
</comment>
<dbReference type="Proteomes" id="UP000273643">
    <property type="component" value="Unassembled WGS sequence"/>
</dbReference>
<organism evidence="1 2">
    <name type="scientific">Marinimicrobium koreense</name>
    <dbReference type="NCBI Taxonomy" id="306545"/>
    <lineage>
        <taxon>Bacteria</taxon>
        <taxon>Pseudomonadati</taxon>
        <taxon>Pseudomonadota</taxon>
        <taxon>Gammaproteobacteria</taxon>
        <taxon>Cellvibrionales</taxon>
        <taxon>Cellvibrionaceae</taxon>
        <taxon>Marinimicrobium</taxon>
    </lineage>
</organism>
<dbReference type="Pfam" id="PF13432">
    <property type="entry name" value="TPR_16"/>
    <property type="match status" value="1"/>
</dbReference>
<proteinExistence type="predicted"/>
<sequence>MLGLLCLPVVALSQSFDQAIERQFSDLRDAVRQAQWHRVEEQLPSLQHHYSLSPPQRSYLHLAEALLWQYRGEHRRAIPLYERIEPDSDVYLEARTNLAIAFLKQGWWSDAHRELEQLLARAEPEAELKNRWRMMLGMSQLQQGFYRDARTTFGTIDQNSRHSAQAWRGIGLTALHLGDHGGALNAFRRLKEEHAEDIPEGAFLVAFTYDRMNRLKLAEANYREALLLYQHQLQQIQKTLAKRSPEAADTRSLEAQQNRLNTLISQSQYGLATIYDRR</sequence>
<dbReference type="Gene3D" id="1.25.40.10">
    <property type="entry name" value="Tetratricopeptide repeat domain"/>
    <property type="match status" value="2"/>
</dbReference>
<accession>A0A3N1NF44</accession>
<evidence type="ECO:0000313" key="2">
    <source>
        <dbReference type="Proteomes" id="UP000273643"/>
    </source>
</evidence>
<protein>
    <submittedName>
        <fullName evidence="1">Tetratricopeptide repeat protein</fullName>
    </submittedName>
</protein>
<name>A0A3N1NF44_9GAMM</name>
<keyword evidence="2" id="KW-1185">Reference proteome</keyword>
<dbReference type="RefSeq" id="WP_170162937.1">
    <property type="nucleotide sequence ID" value="NZ_RJUK01000002.1"/>
</dbReference>
<evidence type="ECO:0000313" key="1">
    <source>
        <dbReference type="EMBL" id="ROQ18524.1"/>
    </source>
</evidence>
<dbReference type="EMBL" id="RJUK01000002">
    <property type="protein sequence ID" value="ROQ18524.1"/>
    <property type="molecule type" value="Genomic_DNA"/>
</dbReference>